<dbReference type="AlphaFoldDB" id="A0A3M6TWH1"/>
<dbReference type="InterPro" id="IPR018155">
    <property type="entry name" value="Hyaluronidase"/>
</dbReference>
<keyword evidence="9" id="KW-1185">Reference proteome</keyword>
<evidence type="ECO:0000256" key="5">
    <source>
        <dbReference type="RuleBase" id="RU610713"/>
    </source>
</evidence>
<keyword evidence="6" id="KW-0472">Membrane</keyword>
<dbReference type="PRINTS" id="PR00846">
    <property type="entry name" value="GLHYDRLASE56"/>
</dbReference>
<dbReference type="InterPro" id="IPR013785">
    <property type="entry name" value="Aldolase_TIM"/>
</dbReference>
<keyword evidence="7" id="KW-0732">Signal</keyword>
<evidence type="ECO:0000256" key="4">
    <source>
        <dbReference type="ARBA" id="ARBA00023295"/>
    </source>
</evidence>
<dbReference type="InterPro" id="IPR017853">
    <property type="entry name" value="GH"/>
</dbReference>
<dbReference type="OrthoDB" id="5796153at2759"/>
<dbReference type="STRING" id="46731.A0A3M6TWH1"/>
<evidence type="ECO:0000256" key="2">
    <source>
        <dbReference type="ARBA" id="ARBA00022801"/>
    </source>
</evidence>
<name>A0A3M6TWH1_POCDA</name>
<reference evidence="8 9" key="1">
    <citation type="journal article" date="2018" name="Sci. Rep.">
        <title>Comparative analysis of the Pocillopora damicornis genome highlights role of immune system in coral evolution.</title>
        <authorList>
            <person name="Cunning R."/>
            <person name="Bay R.A."/>
            <person name="Gillette P."/>
            <person name="Baker A.C."/>
            <person name="Traylor-Knowles N."/>
        </authorList>
    </citation>
    <scope>NUCLEOTIDE SEQUENCE [LARGE SCALE GENOMIC DNA]</scope>
    <source>
        <strain evidence="8">RSMAS</strain>
        <tissue evidence="8">Whole animal</tissue>
    </source>
</reference>
<evidence type="ECO:0000256" key="1">
    <source>
        <dbReference type="ARBA" id="ARBA00008871"/>
    </source>
</evidence>
<keyword evidence="4 5" id="KW-0326">Glycosidase</keyword>
<comment type="similarity">
    <text evidence="1 5">Belongs to the glycosyl hydrolase 56 family.</text>
</comment>
<accession>A0A3M6TWH1</accession>
<feature type="signal peptide" evidence="7">
    <location>
        <begin position="1"/>
        <end position="31"/>
    </location>
</feature>
<evidence type="ECO:0000256" key="3">
    <source>
        <dbReference type="ARBA" id="ARBA00023157"/>
    </source>
</evidence>
<dbReference type="EMBL" id="RCHS01002783">
    <property type="protein sequence ID" value="RMX45737.1"/>
    <property type="molecule type" value="Genomic_DNA"/>
</dbReference>
<evidence type="ECO:0000256" key="6">
    <source>
        <dbReference type="SAM" id="Phobius"/>
    </source>
</evidence>
<feature type="transmembrane region" description="Helical" evidence="6">
    <location>
        <begin position="591"/>
        <end position="615"/>
    </location>
</feature>
<dbReference type="PANTHER" id="PTHR11769:SF35">
    <property type="entry name" value="HYALURONIDASE"/>
    <property type="match status" value="1"/>
</dbReference>
<dbReference type="FunFam" id="3.20.20.70:FF:000065">
    <property type="entry name" value="Hyaluronidase"/>
    <property type="match status" value="1"/>
</dbReference>
<dbReference type="GO" id="GO:0004415">
    <property type="term" value="F:hyalurononglucosaminidase activity"/>
    <property type="evidence" value="ECO:0007669"/>
    <property type="project" value="UniProtKB-UniRule"/>
</dbReference>
<evidence type="ECO:0000256" key="7">
    <source>
        <dbReference type="SAM" id="SignalP"/>
    </source>
</evidence>
<evidence type="ECO:0000313" key="9">
    <source>
        <dbReference type="Proteomes" id="UP000275408"/>
    </source>
</evidence>
<proteinExistence type="inferred from homology"/>
<comment type="caution">
    <text evidence="8">The sequence shown here is derived from an EMBL/GenBank/DDBJ whole genome shotgun (WGS) entry which is preliminary data.</text>
</comment>
<dbReference type="Proteomes" id="UP000275408">
    <property type="component" value="Unassembled WGS sequence"/>
</dbReference>
<keyword evidence="6" id="KW-0812">Transmembrane</keyword>
<gene>
    <name evidence="8" type="ORF">pdam_00004151</name>
</gene>
<feature type="chain" id="PRO_5018309714" description="Hyaluronidase" evidence="7">
    <location>
        <begin position="32"/>
        <end position="632"/>
    </location>
</feature>
<evidence type="ECO:0000313" key="8">
    <source>
        <dbReference type="EMBL" id="RMX45737.1"/>
    </source>
</evidence>
<dbReference type="EC" id="3.2.1.35" evidence="5"/>
<dbReference type="Gene3D" id="3.20.20.70">
    <property type="entry name" value="Aldolase class I"/>
    <property type="match status" value="1"/>
</dbReference>
<dbReference type="SUPFAM" id="SSF51445">
    <property type="entry name" value="(Trans)glycosidases"/>
    <property type="match status" value="1"/>
</dbReference>
<keyword evidence="3" id="KW-1015">Disulfide bond</keyword>
<keyword evidence="6" id="KW-1133">Transmembrane helix</keyword>
<dbReference type="Pfam" id="PF01630">
    <property type="entry name" value="Glyco_hydro_56"/>
    <property type="match status" value="1"/>
</dbReference>
<organism evidence="8 9">
    <name type="scientific">Pocillopora damicornis</name>
    <name type="common">Cauliflower coral</name>
    <name type="synonym">Millepora damicornis</name>
    <dbReference type="NCBI Taxonomy" id="46731"/>
    <lineage>
        <taxon>Eukaryota</taxon>
        <taxon>Metazoa</taxon>
        <taxon>Cnidaria</taxon>
        <taxon>Anthozoa</taxon>
        <taxon>Hexacorallia</taxon>
        <taxon>Scleractinia</taxon>
        <taxon>Astrocoeniina</taxon>
        <taxon>Pocilloporidae</taxon>
        <taxon>Pocillopora</taxon>
    </lineage>
</organism>
<dbReference type="GO" id="GO:0030214">
    <property type="term" value="P:hyaluronan catabolic process"/>
    <property type="evidence" value="ECO:0007669"/>
    <property type="project" value="TreeGrafter"/>
</dbReference>
<comment type="catalytic activity">
    <reaction evidence="5">
        <text>Random hydrolysis of (1-&gt;4)-linkages between N-acetyl-beta-D-glucosamine and D-glucuronate residues in hyaluronate.</text>
        <dbReference type="EC" id="3.2.1.35"/>
    </reaction>
</comment>
<keyword evidence="2 5" id="KW-0378">Hydrolase</keyword>
<protein>
    <recommendedName>
        <fullName evidence="5">Hyaluronidase</fullName>
        <ecNumber evidence="5">3.2.1.35</ecNumber>
    </recommendedName>
</protein>
<sequence>MSLALGLFVARLFRLLHPLLLVIGISLLGNALDVKNSYCKCEEFPIEDRPFVAIWNAPTGGCSVNFSININLRDFDILENPKQTWNGKYVTVFYNAQLGLYPYFTNEQGTNSYNGGMPQLIDLAAHLRKMKRDIIKKIPDPDYSGLVIIDWEGWRPTWERNFDSKRIYQSRSVELVQDKHPEWSMEEVIEEAKKEFERTARVFMESSIKLARQVRPKGLWGFYGFPDCFGSNETNYRCSDDHQEMNNKLKWLFSSSMALYPSVYIYDQQSWNKAFTYGRLEEAIRLATWVSKENKRTVPVFPYFRHLYEGKPFEFDYLTLVDLHNTIGQAADMGAAGVVMWGNRRDENTSPEVCTQLNDYIKTKLGPYFESVRHRTEVCSQKKCKGRGRCVDSRLISARWVAEEPRLYAPTCKGSPKLFSPFIRQHSSHHNHRGDQAKTNLHIPNKSYSKGHNSPVAVKTHHKHGLSSQQRNYLMKELTLLNATGSRKVFLKSRHRNSTKDFVVFMSTSDSAVEVNKAPQDADRGVVATSGLHYHDQLNDSPSFTETASSRAMAPSKLMLCNESSPEYTNCEIMKESPSAYNSGFHFPHTYVVFICASLGSALLVSTTFIMSYYYCNIRKKVEDDEDIPRGD</sequence>
<dbReference type="GO" id="GO:0005975">
    <property type="term" value="P:carbohydrate metabolic process"/>
    <property type="evidence" value="ECO:0007669"/>
    <property type="project" value="InterPro"/>
</dbReference>
<dbReference type="PANTHER" id="PTHR11769">
    <property type="entry name" value="HYALURONIDASE"/>
    <property type="match status" value="1"/>
</dbReference>